<evidence type="ECO:0000256" key="14">
    <source>
        <dbReference type="RuleBase" id="RU003587"/>
    </source>
</evidence>
<feature type="domain" description="Helicase ATP-binding" evidence="16">
    <location>
        <begin position="25"/>
        <end position="151"/>
    </location>
</feature>
<protein>
    <recommendedName>
        <fullName evidence="12 13">UvrABC system protein B</fullName>
        <shortName evidence="13">Protein UvrB</shortName>
    </recommendedName>
    <alternativeName>
        <fullName evidence="13">Excinuclease ABC subunit B</fullName>
    </alternativeName>
</protein>
<dbReference type="Pfam" id="PF02151">
    <property type="entry name" value="UVR"/>
    <property type="match status" value="1"/>
</dbReference>
<evidence type="ECO:0000259" key="17">
    <source>
        <dbReference type="PROSITE" id="PS51194"/>
    </source>
</evidence>
<evidence type="ECO:0000256" key="5">
    <source>
        <dbReference type="ARBA" id="ARBA00022763"/>
    </source>
</evidence>
<dbReference type="PANTHER" id="PTHR24029">
    <property type="entry name" value="UVRABC SYSTEM PROTEIN B"/>
    <property type="match status" value="1"/>
</dbReference>
<sequence length="667" mass="77018">MRTFKLVSQFKPCGDQPQAIQKIKTGFEKGYKYQTLIGVTGSGKTFTMANVIAALGRPTLIISHNKTLAAQLYSEMRTFFPENAVEYFVSYYDYYQPEAYVPEYDLYIEKDASINEQIDRMRLKATSSLMERRDVIIVASVSCIYGIGSPTEYQKRVFHLKRGNSYSRDAFVKKLVDLLYERDEIEFRNGTFRIKGDTIELFPAYSEKALRFEFWGEELETIKVTDPVSGKTIQKLDEVFIYPAKHYLADQLIFEKALKNIEEEMEERVRYFLSQGRITEAERIKRRTLYDLELLRETGYCPGIENYSRHLDGRNPGEPPYTLLDYFPKDFLVIIDESHVTVPQLKGMHEGDRSRKESLVEFGFRLPSAFDNRPLTFEEFTSRINQCLFVSATPSYYELEISDQVVEQLIRPTGLLDPQVEVKPATGQVEDLLGEIRSEIRKGNRTLVTTLTKKGAENLCDYLNEEGIRVKYLHSEVDTLERARIIKELREGKFDVLVGVNLLREGLDLPEVGLVAILDADKEGFLRSEVALIQTIGRAARNVEGRAILYADKMTESIERAVQETRRRRKIQEEFNRKHGITPRSIQKEIKSLIPEVVGLTREEEAALQILEKTDSTSLKKRIELLTQEMWKAAQNLEFEKAALLRDEIMRLKKTKNNLRKVSGNEI</sequence>
<reference evidence="18 19" key="1">
    <citation type="submission" date="2023-03" db="EMBL/GenBank/DDBJ databases">
        <title>Novel Species.</title>
        <authorList>
            <person name="Ma S."/>
        </authorList>
    </citation>
    <scope>NUCLEOTIDE SEQUENCE [LARGE SCALE GENOMIC DNA]</scope>
    <source>
        <strain evidence="18 19">B11</strain>
    </source>
</reference>
<evidence type="ECO:0000256" key="7">
    <source>
        <dbReference type="ARBA" id="ARBA00022840"/>
    </source>
</evidence>
<keyword evidence="3 13" id="KW-0963">Cytoplasm</keyword>
<evidence type="ECO:0000259" key="15">
    <source>
        <dbReference type="PROSITE" id="PS50151"/>
    </source>
</evidence>
<dbReference type="Pfam" id="PF04851">
    <property type="entry name" value="ResIII"/>
    <property type="match status" value="1"/>
</dbReference>
<keyword evidence="9 13" id="KW-0234">DNA repair</keyword>
<dbReference type="Pfam" id="PF12344">
    <property type="entry name" value="UvrB"/>
    <property type="match status" value="1"/>
</dbReference>
<dbReference type="InterPro" id="IPR036876">
    <property type="entry name" value="UVR_dom_sf"/>
</dbReference>
<dbReference type="PANTHER" id="PTHR24029:SF0">
    <property type="entry name" value="UVRABC SYSTEM PROTEIN B"/>
    <property type="match status" value="1"/>
</dbReference>
<comment type="subunit">
    <text evidence="11 13 14">Forms a heterotetramer with UvrA during the search for lesions. Interacts with UvrC in an incision complex.</text>
</comment>
<dbReference type="PROSITE" id="PS51192">
    <property type="entry name" value="HELICASE_ATP_BIND_1"/>
    <property type="match status" value="1"/>
</dbReference>
<dbReference type="Pfam" id="PF00271">
    <property type="entry name" value="Helicase_C"/>
    <property type="match status" value="1"/>
</dbReference>
<dbReference type="EMBL" id="CP121689">
    <property type="protein sequence ID" value="WZL77245.1"/>
    <property type="molecule type" value="Genomic_DNA"/>
</dbReference>
<keyword evidence="6 13" id="KW-0228">DNA excision</keyword>
<evidence type="ECO:0000256" key="8">
    <source>
        <dbReference type="ARBA" id="ARBA00022881"/>
    </source>
</evidence>
<evidence type="ECO:0000256" key="2">
    <source>
        <dbReference type="ARBA" id="ARBA00008533"/>
    </source>
</evidence>
<comment type="subcellular location">
    <subcellularLocation>
        <location evidence="1 13 14">Cytoplasm</location>
    </subcellularLocation>
</comment>
<dbReference type="SUPFAM" id="SSF52540">
    <property type="entry name" value="P-loop containing nucleoside triphosphate hydrolases"/>
    <property type="match status" value="2"/>
</dbReference>
<dbReference type="InterPro" id="IPR041471">
    <property type="entry name" value="UvrB_inter"/>
</dbReference>
<keyword evidence="4 13" id="KW-0547">Nucleotide-binding</keyword>
<dbReference type="InterPro" id="IPR027417">
    <property type="entry name" value="P-loop_NTPase"/>
</dbReference>
<keyword evidence="19" id="KW-1185">Reference proteome</keyword>
<evidence type="ECO:0000256" key="4">
    <source>
        <dbReference type="ARBA" id="ARBA00022741"/>
    </source>
</evidence>
<evidence type="ECO:0000313" key="19">
    <source>
        <dbReference type="Proteomes" id="UP001461341"/>
    </source>
</evidence>
<dbReference type="NCBIfam" id="NF003673">
    <property type="entry name" value="PRK05298.1"/>
    <property type="match status" value="1"/>
</dbReference>
<evidence type="ECO:0000256" key="9">
    <source>
        <dbReference type="ARBA" id="ARBA00023204"/>
    </source>
</evidence>
<keyword evidence="7 13" id="KW-0067">ATP-binding</keyword>
<dbReference type="Proteomes" id="UP001461341">
    <property type="component" value="Chromosome"/>
</dbReference>
<dbReference type="HAMAP" id="MF_00204">
    <property type="entry name" value="UvrB"/>
    <property type="match status" value="1"/>
</dbReference>
<gene>
    <name evidence="13 18" type="primary">uvrB</name>
    <name evidence="18" type="ORF">QBE54_06550</name>
</gene>
<dbReference type="CDD" id="cd18790">
    <property type="entry name" value="SF2_C_UvrB"/>
    <property type="match status" value="1"/>
</dbReference>
<evidence type="ECO:0000256" key="6">
    <source>
        <dbReference type="ARBA" id="ARBA00022769"/>
    </source>
</evidence>
<organism evidence="18 19">
    <name type="scientific">Thermatribacter velox</name>
    <dbReference type="NCBI Taxonomy" id="3039681"/>
    <lineage>
        <taxon>Bacteria</taxon>
        <taxon>Pseudomonadati</taxon>
        <taxon>Atribacterota</taxon>
        <taxon>Atribacteria</taxon>
        <taxon>Atribacterales</taxon>
        <taxon>Thermatribacteraceae</taxon>
        <taxon>Thermatribacter</taxon>
    </lineage>
</organism>
<dbReference type="GO" id="GO:0016787">
    <property type="term" value="F:hydrolase activity"/>
    <property type="evidence" value="ECO:0007669"/>
    <property type="project" value="UniProtKB-KW"/>
</dbReference>
<feature type="short sequence motif" description="Beta-hairpin" evidence="13">
    <location>
        <begin position="91"/>
        <end position="114"/>
    </location>
</feature>
<dbReference type="Gene3D" id="4.10.860.10">
    <property type="entry name" value="UVR domain"/>
    <property type="match status" value="1"/>
</dbReference>
<feature type="domain" description="UVR" evidence="15">
    <location>
        <begin position="620"/>
        <end position="655"/>
    </location>
</feature>
<evidence type="ECO:0000256" key="11">
    <source>
        <dbReference type="ARBA" id="ARBA00026033"/>
    </source>
</evidence>
<feature type="domain" description="Helicase C-terminal" evidence="17">
    <location>
        <begin position="428"/>
        <end position="594"/>
    </location>
</feature>
<evidence type="ECO:0000313" key="18">
    <source>
        <dbReference type="EMBL" id="WZL77245.1"/>
    </source>
</evidence>
<keyword evidence="8 13" id="KW-0267">Excision nuclease</keyword>
<dbReference type="InterPro" id="IPR001650">
    <property type="entry name" value="Helicase_C-like"/>
</dbReference>
<dbReference type="InterPro" id="IPR014001">
    <property type="entry name" value="Helicase_ATP-bd"/>
</dbReference>
<dbReference type="InterPro" id="IPR001943">
    <property type="entry name" value="UVR_dom"/>
</dbReference>
<evidence type="ECO:0000259" key="16">
    <source>
        <dbReference type="PROSITE" id="PS51192"/>
    </source>
</evidence>
<dbReference type="SUPFAM" id="SSF46600">
    <property type="entry name" value="C-terminal UvrC-binding domain of UvrB"/>
    <property type="match status" value="1"/>
</dbReference>
<dbReference type="PROSITE" id="PS50151">
    <property type="entry name" value="UVR"/>
    <property type="match status" value="1"/>
</dbReference>
<dbReference type="Gene3D" id="3.40.50.300">
    <property type="entry name" value="P-loop containing nucleotide triphosphate hydrolases"/>
    <property type="match status" value="3"/>
</dbReference>
<keyword evidence="5 13" id="KW-0227">DNA damage</keyword>
<name>A0ABZ2YHC8_9BACT</name>
<proteinExistence type="inferred from homology"/>
<keyword evidence="10 13" id="KW-0742">SOS response</keyword>
<dbReference type="InterPro" id="IPR006935">
    <property type="entry name" value="Helicase/UvrB_N"/>
</dbReference>
<keyword evidence="18" id="KW-0378">Hydrolase</keyword>
<dbReference type="PROSITE" id="PS51194">
    <property type="entry name" value="HELICASE_CTER"/>
    <property type="match status" value="1"/>
</dbReference>
<dbReference type="InterPro" id="IPR004807">
    <property type="entry name" value="UvrB"/>
</dbReference>
<dbReference type="SMART" id="SM00490">
    <property type="entry name" value="HELICc"/>
    <property type="match status" value="1"/>
</dbReference>
<accession>A0ABZ2YHC8</accession>
<comment type="domain">
    <text evidence="13">The beta-hairpin motif is involved in DNA binding.</text>
</comment>
<dbReference type="InterPro" id="IPR024759">
    <property type="entry name" value="UvrB_YAD/RRR_dom"/>
</dbReference>
<comment type="similarity">
    <text evidence="2 13 14">Belongs to the UvrB family.</text>
</comment>
<evidence type="ECO:0000256" key="10">
    <source>
        <dbReference type="ARBA" id="ARBA00023236"/>
    </source>
</evidence>
<comment type="function">
    <text evidence="13">The UvrABC repair system catalyzes the recognition and processing of DNA lesions. A damage recognition complex composed of 2 UvrA and 2 UvrB subunits scans DNA for abnormalities. Upon binding of the UvrA(2)B(2) complex to a putative damaged site, the DNA wraps around one UvrB monomer. DNA wrap is dependent on ATP binding by UvrB and probably causes local melting of the DNA helix, facilitating insertion of UvrB beta-hairpin between the DNA strands. Then UvrB probes one DNA strand for the presence of a lesion. If a lesion is found the UvrA subunits dissociate and the UvrB-DNA preincision complex is formed. This complex is subsequently bound by UvrC and the second UvrB is released. If no lesion is found, the DNA wraps around the other UvrB subunit that will check the other stand for damage.</text>
</comment>
<dbReference type="NCBIfam" id="TIGR00631">
    <property type="entry name" value="uvrb"/>
    <property type="match status" value="1"/>
</dbReference>
<dbReference type="SMART" id="SM00487">
    <property type="entry name" value="DEXDc"/>
    <property type="match status" value="1"/>
</dbReference>
<dbReference type="CDD" id="cd17916">
    <property type="entry name" value="DEXHc_UvrB"/>
    <property type="match status" value="1"/>
</dbReference>
<dbReference type="Pfam" id="PF17757">
    <property type="entry name" value="UvrB_inter"/>
    <property type="match status" value="1"/>
</dbReference>
<dbReference type="RefSeq" id="WP_369019406.1">
    <property type="nucleotide sequence ID" value="NZ_CP121689.1"/>
</dbReference>
<evidence type="ECO:0000256" key="3">
    <source>
        <dbReference type="ARBA" id="ARBA00022490"/>
    </source>
</evidence>
<evidence type="ECO:0000256" key="1">
    <source>
        <dbReference type="ARBA" id="ARBA00004496"/>
    </source>
</evidence>
<evidence type="ECO:0000256" key="12">
    <source>
        <dbReference type="ARBA" id="ARBA00029504"/>
    </source>
</evidence>
<feature type="binding site" evidence="13">
    <location>
        <begin position="38"/>
        <end position="45"/>
    </location>
    <ligand>
        <name>ATP</name>
        <dbReference type="ChEBI" id="CHEBI:30616"/>
    </ligand>
</feature>
<evidence type="ECO:0000256" key="13">
    <source>
        <dbReference type="HAMAP-Rule" id="MF_00204"/>
    </source>
</evidence>